<dbReference type="RefSeq" id="WP_399618615.1">
    <property type="nucleotide sequence ID" value="NZ_JBITYT010000011.1"/>
</dbReference>
<dbReference type="Pfam" id="PF05231">
    <property type="entry name" value="MASE1"/>
    <property type="match status" value="1"/>
</dbReference>
<protein>
    <submittedName>
        <fullName evidence="9">MASE1 domain-containing protein</fullName>
    </submittedName>
</protein>
<gene>
    <name evidence="9" type="ORF">ACIGW0_24730</name>
</gene>
<dbReference type="Proteomes" id="UP001614391">
    <property type="component" value="Unassembled WGS sequence"/>
</dbReference>
<evidence type="ECO:0000256" key="4">
    <source>
        <dbReference type="ARBA" id="ARBA00022989"/>
    </source>
</evidence>
<proteinExistence type="predicted"/>
<evidence type="ECO:0000256" key="2">
    <source>
        <dbReference type="ARBA" id="ARBA00022475"/>
    </source>
</evidence>
<dbReference type="InterPro" id="IPR007895">
    <property type="entry name" value="MASE1"/>
</dbReference>
<keyword evidence="5 7" id="KW-0472">Membrane</keyword>
<evidence type="ECO:0000256" key="3">
    <source>
        <dbReference type="ARBA" id="ARBA00022692"/>
    </source>
</evidence>
<keyword evidence="4 7" id="KW-1133">Transmembrane helix</keyword>
<feature type="transmembrane region" description="Helical" evidence="7">
    <location>
        <begin position="86"/>
        <end position="107"/>
    </location>
</feature>
<keyword evidence="3 7" id="KW-0812">Transmembrane</keyword>
<keyword evidence="2" id="KW-1003">Cell membrane</keyword>
<feature type="transmembrane region" description="Helical" evidence="7">
    <location>
        <begin position="197"/>
        <end position="226"/>
    </location>
</feature>
<feature type="transmembrane region" description="Helical" evidence="7">
    <location>
        <begin position="161"/>
        <end position="185"/>
    </location>
</feature>
<sequence length="345" mass="36149">MAGVLVTRQFRPSTEAVLASLAVAACYYAVGRLGLLGRLVVEGVVVTPIWPPTGVAVAALLLLGVRVWPGIALGCFLVIASLTTPGLTTVVTVVSNTAAPLCAFLLLRRVGFRLDMARLRDGLCLVFLGGFGAMLISSTAGVGLHVATGSLERSEFWPVWLAWWAGDTMGVLLVAPLLLAFAGAIGRFRTRRWAEAVCLGVAVLVIVPSAVLSPMSLLFLVFPLLIWAALRFQLAGSMLCALFASVLTTFEATGGKGAFLHLSDVEIMVKLQAFNGSAALTALLLSSVITEQRATRRSVRRACEELAEVLEHLAAGEPSPAPPAAGRPPGSGGSRAVSPGERRDP</sequence>
<comment type="caution">
    <text evidence="9">The sequence shown here is derived from an EMBL/GenBank/DDBJ whole genome shotgun (WGS) entry which is preliminary data.</text>
</comment>
<reference evidence="9 10" key="1">
    <citation type="submission" date="2024-10" db="EMBL/GenBank/DDBJ databases">
        <title>The Natural Products Discovery Center: Release of the First 8490 Sequenced Strains for Exploring Actinobacteria Biosynthetic Diversity.</title>
        <authorList>
            <person name="Kalkreuter E."/>
            <person name="Kautsar S.A."/>
            <person name="Yang D."/>
            <person name="Bader C.D."/>
            <person name="Teijaro C.N."/>
            <person name="Fluegel L."/>
            <person name="Davis C.M."/>
            <person name="Simpson J.R."/>
            <person name="Lauterbach L."/>
            <person name="Steele A.D."/>
            <person name="Gui C."/>
            <person name="Meng S."/>
            <person name="Li G."/>
            <person name="Viehrig K."/>
            <person name="Ye F."/>
            <person name="Su P."/>
            <person name="Kiefer A.F."/>
            <person name="Nichols A."/>
            <person name="Cepeda A.J."/>
            <person name="Yan W."/>
            <person name="Fan B."/>
            <person name="Jiang Y."/>
            <person name="Adhikari A."/>
            <person name="Zheng C.-J."/>
            <person name="Schuster L."/>
            <person name="Cowan T.M."/>
            <person name="Smanski M.J."/>
            <person name="Chevrette M.G."/>
            <person name="De Carvalho L.P.S."/>
            <person name="Shen B."/>
        </authorList>
    </citation>
    <scope>NUCLEOTIDE SEQUENCE [LARGE SCALE GENOMIC DNA]</scope>
    <source>
        <strain evidence="9 10">NPDC053346</strain>
    </source>
</reference>
<comment type="subcellular location">
    <subcellularLocation>
        <location evidence="1">Cell membrane</location>
        <topology evidence="1">Multi-pass membrane protein</topology>
    </subcellularLocation>
</comment>
<evidence type="ECO:0000256" key="6">
    <source>
        <dbReference type="SAM" id="MobiDB-lite"/>
    </source>
</evidence>
<feature type="transmembrane region" description="Helical" evidence="7">
    <location>
        <begin position="232"/>
        <end position="250"/>
    </location>
</feature>
<feature type="domain" description="MASE1" evidence="8">
    <location>
        <begin position="20"/>
        <end position="293"/>
    </location>
</feature>
<feature type="transmembrane region" description="Helical" evidence="7">
    <location>
        <begin position="119"/>
        <end position="141"/>
    </location>
</feature>
<evidence type="ECO:0000313" key="10">
    <source>
        <dbReference type="Proteomes" id="UP001614391"/>
    </source>
</evidence>
<evidence type="ECO:0000259" key="8">
    <source>
        <dbReference type="Pfam" id="PF05231"/>
    </source>
</evidence>
<evidence type="ECO:0000256" key="7">
    <source>
        <dbReference type="SAM" id="Phobius"/>
    </source>
</evidence>
<evidence type="ECO:0000256" key="1">
    <source>
        <dbReference type="ARBA" id="ARBA00004651"/>
    </source>
</evidence>
<evidence type="ECO:0000313" key="9">
    <source>
        <dbReference type="EMBL" id="MFI9122553.1"/>
    </source>
</evidence>
<organism evidence="9 10">
    <name type="scientific">Streptomyces bikiniensis</name>
    <dbReference type="NCBI Taxonomy" id="1896"/>
    <lineage>
        <taxon>Bacteria</taxon>
        <taxon>Bacillati</taxon>
        <taxon>Actinomycetota</taxon>
        <taxon>Actinomycetes</taxon>
        <taxon>Kitasatosporales</taxon>
        <taxon>Streptomycetaceae</taxon>
        <taxon>Streptomyces</taxon>
    </lineage>
</organism>
<feature type="transmembrane region" description="Helical" evidence="7">
    <location>
        <begin position="16"/>
        <end position="41"/>
    </location>
</feature>
<name>A0ABW8CY93_STRBI</name>
<accession>A0ABW8CY93</accession>
<keyword evidence="10" id="KW-1185">Reference proteome</keyword>
<evidence type="ECO:0000256" key="5">
    <source>
        <dbReference type="ARBA" id="ARBA00023136"/>
    </source>
</evidence>
<feature type="region of interest" description="Disordered" evidence="6">
    <location>
        <begin position="313"/>
        <end position="345"/>
    </location>
</feature>
<dbReference type="EMBL" id="JBITYT010000011">
    <property type="protein sequence ID" value="MFI9122553.1"/>
    <property type="molecule type" value="Genomic_DNA"/>
</dbReference>
<feature type="transmembrane region" description="Helical" evidence="7">
    <location>
        <begin position="53"/>
        <end position="80"/>
    </location>
</feature>